<evidence type="ECO:0000313" key="4">
    <source>
        <dbReference type="EMBL" id="KAJ8476844.1"/>
    </source>
</evidence>
<proteinExistence type="inferred from homology"/>
<protein>
    <submittedName>
        <fullName evidence="4">Uncharacterized protein</fullName>
    </submittedName>
</protein>
<dbReference type="GO" id="GO:0005739">
    <property type="term" value="C:mitochondrion"/>
    <property type="evidence" value="ECO:0007669"/>
    <property type="project" value="TreeGrafter"/>
</dbReference>
<dbReference type="SUPFAM" id="SSF52777">
    <property type="entry name" value="CoA-dependent acyltransferases"/>
    <property type="match status" value="1"/>
</dbReference>
<dbReference type="InterPro" id="IPR023213">
    <property type="entry name" value="CAT-like_dom_sf"/>
</dbReference>
<reference evidence="4 5" key="1">
    <citation type="submission" date="2022-12" db="EMBL/GenBank/DDBJ databases">
        <title>Chromosome-scale assembly of the Ensete ventricosum genome.</title>
        <authorList>
            <person name="Dussert Y."/>
            <person name="Stocks J."/>
            <person name="Wendawek A."/>
            <person name="Woldeyes F."/>
            <person name="Nichols R.A."/>
            <person name="Borrell J.S."/>
        </authorList>
    </citation>
    <scope>NUCLEOTIDE SEQUENCE [LARGE SCALE GENOMIC DNA]</scope>
    <source>
        <strain evidence="5">cv. Maze</strain>
        <tissue evidence="4">Seeds</tissue>
    </source>
</reference>
<accession>A0AAV8QQ43</accession>
<keyword evidence="5" id="KW-1185">Reference proteome</keyword>
<dbReference type="AlphaFoldDB" id="A0AAV8QQ43"/>
<organism evidence="4 5">
    <name type="scientific">Ensete ventricosum</name>
    <name type="common">Abyssinian banana</name>
    <name type="synonym">Musa ensete</name>
    <dbReference type="NCBI Taxonomy" id="4639"/>
    <lineage>
        <taxon>Eukaryota</taxon>
        <taxon>Viridiplantae</taxon>
        <taxon>Streptophyta</taxon>
        <taxon>Embryophyta</taxon>
        <taxon>Tracheophyta</taxon>
        <taxon>Spermatophyta</taxon>
        <taxon>Magnoliopsida</taxon>
        <taxon>Liliopsida</taxon>
        <taxon>Zingiberales</taxon>
        <taxon>Musaceae</taxon>
        <taxon>Ensete</taxon>
    </lineage>
</organism>
<dbReference type="Proteomes" id="UP001222027">
    <property type="component" value="Unassembled WGS sequence"/>
</dbReference>
<name>A0AAV8QQ43_ENSVE</name>
<comment type="cofactor">
    <cofactor evidence="1">
        <name>(R)-lipoate</name>
        <dbReference type="ChEBI" id="CHEBI:83088"/>
    </cofactor>
</comment>
<gene>
    <name evidence="4" type="ORF">OPV22_020571</name>
</gene>
<comment type="similarity">
    <text evidence="2">Belongs to the 2-oxoacid dehydrogenase family.</text>
</comment>
<comment type="caution">
    <text evidence="4">The sequence shown here is derived from an EMBL/GenBank/DDBJ whole genome shotgun (WGS) entry which is preliminary data.</text>
</comment>
<dbReference type="GO" id="GO:0006099">
    <property type="term" value="P:tricarboxylic acid cycle"/>
    <property type="evidence" value="ECO:0007669"/>
    <property type="project" value="TreeGrafter"/>
</dbReference>
<evidence type="ECO:0000313" key="5">
    <source>
        <dbReference type="Proteomes" id="UP001222027"/>
    </source>
</evidence>
<dbReference type="PANTHER" id="PTHR43416">
    <property type="entry name" value="DIHYDROLIPOYLLYSINE-RESIDUE SUCCINYLTRANSFERASE COMPONENT OF 2-OXOGLUTARATE DEHYDROGENASE COMPLEX, MITOCHONDRIAL-RELATED"/>
    <property type="match status" value="1"/>
</dbReference>
<dbReference type="InterPro" id="IPR050537">
    <property type="entry name" value="2-oxoacid_dehydrogenase"/>
</dbReference>
<dbReference type="PANTHER" id="PTHR43416:SF5">
    <property type="entry name" value="DIHYDROLIPOYLLYSINE-RESIDUE SUCCINYLTRANSFERASE COMPONENT OF 2-OXOGLUTARATE DEHYDROGENASE COMPLEX, MITOCHONDRIAL"/>
    <property type="match status" value="1"/>
</dbReference>
<evidence type="ECO:0000256" key="2">
    <source>
        <dbReference type="ARBA" id="ARBA00007317"/>
    </source>
</evidence>
<evidence type="ECO:0000256" key="1">
    <source>
        <dbReference type="ARBA" id="ARBA00001938"/>
    </source>
</evidence>
<dbReference type="Gene3D" id="3.30.559.10">
    <property type="entry name" value="Chloramphenicol acetyltransferase-like domain"/>
    <property type="match status" value="1"/>
</dbReference>
<evidence type="ECO:0000256" key="3">
    <source>
        <dbReference type="ARBA" id="ARBA00022823"/>
    </source>
</evidence>
<dbReference type="EMBL" id="JAQQAF010000006">
    <property type="protein sequence ID" value="KAJ8476844.1"/>
    <property type="molecule type" value="Genomic_DNA"/>
</dbReference>
<dbReference type="GO" id="GO:0004149">
    <property type="term" value="F:dihydrolipoyllysine-residue succinyltransferase activity"/>
    <property type="evidence" value="ECO:0007669"/>
    <property type="project" value="TreeGrafter"/>
</dbReference>
<keyword evidence="3" id="KW-0450">Lipoyl</keyword>
<sequence length="99" mass="11196">MLTTFNEVDMTNMLKLQSEYKDDAFVEKHGVKLGLTSGFVKAALFLDSQTSMRLSRGIDVIYRDCVCISQYSCWNTQVEFLALKECSIKIGEDGRVINS</sequence>